<gene>
    <name evidence="2" type="ORF">GTP81_23585</name>
</gene>
<dbReference type="AlphaFoldDB" id="A0A845HLS3"/>
<comment type="caution">
    <text evidence="2">The sequence shown here is derived from an EMBL/GenBank/DDBJ whole genome shotgun (WGS) entry which is preliminary data.</text>
</comment>
<evidence type="ECO:0000313" key="2">
    <source>
        <dbReference type="EMBL" id="MYN19731.1"/>
    </source>
</evidence>
<sequence length="351" mass="38293">MRRRFAIWLKHLTLTTCLLHGLPGVPVLAHATSTAIAPPVLSVFERDLIQTRNFIPVINHSTVVANPGDADLALIIRSPIPAELDRAGPFWPRFGPDATTASTSGGVPAALANLARTVLGLPERMSGGQAGYEWRSVVDGKHALVADYTNYFGRPDAFVSGPGQLQLLDLHVRSRFTASRQQDEQVLTMEIELDNTGPRRLGGLQFRLCFPETVIDAAQQTRRLWSVRAHRVQGDAVYSSVGHVDGLGRRVVTGHAATLTADTLAPGERRSFTLTLSGAPPEREDVLFPSFLIGFFEAEGGPRLWPASTVLPYSAVSLDRHYFREAAVLLPAPHWFSIHDKAVEVVAAPEH</sequence>
<protein>
    <submittedName>
        <fullName evidence="2">Uncharacterized protein</fullName>
    </submittedName>
</protein>
<keyword evidence="1" id="KW-0732">Signal</keyword>
<proteinExistence type="predicted"/>
<feature type="signal peptide" evidence="1">
    <location>
        <begin position="1"/>
        <end position="31"/>
    </location>
</feature>
<dbReference type="RefSeq" id="WP_161092139.1">
    <property type="nucleotide sequence ID" value="NZ_WWCV01000053.1"/>
</dbReference>
<organism evidence="2 3">
    <name type="scientific">Duganella vulcania</name>
    <dbReference type="NCBI Taxonomy" id="2692166"/>
    <lineage>
        <taxon>Bacteria</taxon>
        <taxon>Pseudomonadati</taxon>
        <taxon>Pseudomonadota</taxon>
        <taxon>Betaproteobacteria</taxon>
        <taxon>Burkholderiales</taxon>
        <taxon>Oxalobacteraceae</taxon>
        <taxon>Telluria group</taxon>
        <taxon>Duganella</taxon>
    </lineage>
</organism>
<dbReference type="Proteomes" id="UP000484875">
    <property type="component" value="Unassembled WGS sequence"/>
</dbReference>
<keyword evidence="3" id="KW-1185">Reference proteome</keyword>
<reference evidence="2 3" key="1">
    <citation type="submission" date="2019-12" db="EMBL/GenBank/DDBJ databases">
        <title>Novel species isolated from a subtropical stream in China.</title>
        <authorList>
            <person name="Lu H."/>
        </authorList>
    </citation>
    <scope>NUCLEOTIDE SEQUENCE [LARGE SCALE GENOMIC DNA]</scope>
    <source>
        <strain evidence="2 3">FT107W</strain>
    </source>
</reference>
<accession>A0A845HLS3</accession>
<evidence type="ECO:0000256" key="1">
    <source>
        <dbReference type="SAM" id="SignalP"/>
    </source>
</evidence>
<name>A0A845HLS3_9BURK</name>
<evidence type="ECO:0000313" key="3">
    <source>
        <dbReference type="Proteomes" id="UP000484875"/>
    </source>
</evidence>
<dbReference type="EMBL" id="WWCV01000053">
    <property type="protein sequence ID" value="MYN19731.1"/>
    <property type="molecule type" value="Genomic_DNA"/>
</dbReference>
<feature type="chain" id="PRO_5032783874" evidence="1">
    <location>
        <begin position="32"/>
        <end position="351"/>
    </location>
</feature>